<proteinExistence type="predicted"/>
<gene>
    <name evidence="1" type="ORF">SAMN05660443_0010</name>
</gene>
<organism evidence="1 2">
    <name type="scientific">Marinospirillum celere</name>
    <dbReference type="NCBI Taxonomy" id="1122252"/>
    <lineage>
        <taxon>Bacteria</taxon>
        <taxon>Pseudomonadati</taxon>
        <taxon>Pseudomonadota</taxon>
        <taxon>Gammaproteobacteria</taxon>
        <taxon>Oceanospirillales</taxon>
        <taxon>Oceanospirillaceae</taxon>
        <taxon>Marinospirillum</taxon>
    </lineage>
</organism>
<dbReference type="AlphaFoldDB" id="A0A1I1JUE5"/>
<accession>A0A1I1JUE5</accession>
<dbReference type="Proteomes" id="UP000199058">
    <property type="component" value="Unassembled WGS sequence"/>
</dbReference>
<keyword evidence="2" id="KW-1185">Reference proteome</keyword>
<dbReference type="EMBL" id="FOLH01000010">
    <property type="protein sequence ID" value="SFC52136.1"/>
    <property type="molecule type" value="Genomic_DNA"/>
</dbReference>
<protein>
    <submittedName>
        <fullName evidence="1">Uncharacterized protein</fullName>
    </submittedName>
</protein>
<evidence type="ECO:0000313" key="2">
    <source>
        <dbReference type="Proteomes" id="UP000199058"/>
    </source>
</evidence>
<reference evidence="1 2" key="1">
    <citation type="submission" date="2016-10" db="EMBL/GenBank/DDBJ databases">
        <authorList>
            <person name="de Groot N.N."/>
        </authorList>
    </citation>
    <scope>NUCLEOTIDE SEQUENCE [LARGE SCALE GENOMIC DNA]</scope>
    <source>
        <strain evidence="1 2">DSM 18438</strain>
    </source>
</reference>
<dbReference type="RefSeq" id="WP_091965225.1">
    <property type="nucleotide sequence ID" value="NZ_FOLH01000010.1"/>
</dbReference>
<evidence type="ECO:0000313" key="1">
    <source>
        <dbReference type="EMBL" id="SFC52136.1"/>
    </source>
</evidence>
<dbReference type="STRING" id="1122252.SAMN05660443_0010"/>
<name>A0A1I1JUE5_9GAMM</name>
<dbReference type="OrthoDB" id="6116995at2"/>
<sequence>MLNNYNRVLDLLSGFQVRVDVPGAEAGLQTLSKKNQLELTFAVRLDDQVHQAKLLVASAVGGEIKLLDLSGTQALVDSKTPNPLSGRGVSTFLINTLLQTLGEVLPASTRIFGRLEAPQAADLEPLAARRNFWRRFGFEIENWGRGKELVTGQLGELSLYPESLLGSHPQKGMDLMHLHLIGTATQLD</sequence>